<feature type="domain" description="Glycosyl-hydrolase family 116 catalytic region" evidence="1">
    <location>
        <begin position="250"/>
        <end position="370"/>
    </location>
</feature>
<dbReference type="InterPro" id="IPR006775">
    <property type="entry name" value="GH116_catalytic"/>
</dbReference>
<name>A0A9D1DGJ4_9FIRM</name>
<proteinExistence type="predicted"/>
<dbReference type="EMBL" id="DVHE01000021">
    <property type="protein sequence ID" value="HIR50222.1"/>
    <property type="molecule type" value="Genomic_DNA"/>
</dbReference>
<accession>A0A9D1DGJ4</accession>
<dbReference type="PANTHER" id="PTHR12654">
    <property type="entry name" value="BILE ACID BETA-GLUCOSIDASE-RELATED"/>
    <property type="match status" value="1"/>
</dbReference>
<sequence>MATDAERVSYQEYWKRGGWIDGLHTFWREFTSPGPLPPRIYDPAARRSPQAVPGDMAVLAAHVVAGPGETRTVRFVLTWSKPWRTNTWELKDPTLSEEEIYRRRTQPWKNYYATQFETSRETAAYCLEQFSRLERETRDFHDALFSSTLPPEVLDAVSANLAVLKSPTCLRLEDGSFYAFEGVHQREGSCEGTCTHVWSYAYALAYLFPELERSARTLEYTYSMQPHGGMGFRVQLPLGSEPIHFRPCVDGQFGSVIRTYREYMLSGDLDWLKGIWPQVKRSIAFTWSVENPDRWDLDRDGLIEGRQHHTLDVELFGPNSWLSGMYLTGLQAAARLARILGEPETALEYEEMFRRGREKLNETLFNGSYFVQRLDLTDRG</sequence>
<dbReference type="Pfam" id="PF04685">
    <property type="entry name" value="DUF608"/>
    <property type="match status" value="1"/>
</dbReference>
<dbReference type="InterPro" id="IPR012341">
    <property type="entry name" value="6hp_glycosidase-like_sf"/>
</dbReference>
<dbReference type="Gene3D" id="1.50.10.10">
    <property type="match status" value="1"/>
</dbReference>
<dbReference type="InterPro" id="IPR008928">
    <property type="entry name" value="6-hairpin_glycosidase_sf"/>
</dbReference>
<dbReference type="PANTHER" id="PTHR12654:SF4">
    <property type="entry name" value="PB1 DOMAIN-CONTAINING PROTEIN"/>
    <property type="match status" value="1"/>
</dbReference>
<feature type="domain" description="Glycosyl-hydrolase family 116 N-terminal" evidence="2">
    <location>
        <begin position="6"/>
        <end position="131"/>
    </location>
</feature>
<dbReference type="AlphaFoldDB" id="A0A9D1DGJ4"/>
<evidence type="ECO:0008006" key="5">
    <source>
        <dbReference type="Google" id="ProtNLM"/>
    </source>
</evidence>
<dbReference type="SUPFAM" id="SSF48208">
    <property type="entry name" value="Six-hairpin glycosidases"/>
    <property type="match status" value="1"/>
</dbReference>
<dbReference type="Pfam" id="PF12215">
    <property type="entry name" value="Glyco_hydr_116N"/>
    <property type="match status" value="1"/>
</dbReference>
<dbReference type="InterPro" id="IPR024462">
    <property type="entry name" value="GH116_N"/>
</dbReference>
<evidence type="ECO:0000259" key="2">
    <source>
        <dbReference type="Pfam" id="PF12215"/>
    </source>
</evidence>
<evidence type="ECO:0000313" key="3">
    <source>
        <dbReference type="EMBL" id="HIR50222.1"/>
    </source>
</evidence>
<comment type="caution">
    <text evidence="3">The sequence shown here is derived from an EMBL/GenBank/DDBJ whole genome shotgun (WGS) entry which is preliminary data.</text>
</comment>
<organism evidence="3 4">
    <name type="scientific">Candidatus Avoscillospira avicola</name>
    <dbReference type="NCBI Taxonomy" id="2840706"/>
    <lineage>
        <taxon>Bacteria</taxon>
        <taxon>Bacillati</taxon>
        <taxon>Bacillota</taxon>
        <taxon>Clostridia</taxon>
        <taxon>Eubacteriales</taxon>
        <taxon>Oscillospiraceae</taxon>
        <taxon>Oscillospiraceae incertae sedis</taxon>
        <taxon>Candidatus Avoscillospira</taxon>
    </lineage>
</organism>
<evidence type="ECO:0000313" key="4">
    <source>
        <dbReference type="Proteomes" id="UP000824239"/>
    </source>
</evidence>
<dbReference type="InterPro" id="IPR052566">
    <property type="entry name" value="Non-lysos_glucosylceramidase"/>
</dbReference>
<dbReference type="GO" id="GO:0005975">
    <property type="term" value="P:carbohydrate metabolic process"/>
    <property type="evidence" value="ECO:0007669"/>
    <property type="project" value="InterPro"/>
</dbReference>
<reference evidence="3" key="2">
    <citation type="journal article" date="2021" name="PeerJ">
        <title>Extensive microbial diversity within the chicken gut microbiome revealed by metagenomics and culture.</title>
        <authorList>
            <person name="Gilroy R."/>
            <person name="Ravi A."/>
            <person name="Getino M."/>
            <person name="Pursley I."/>
            <person name="Horton D.L."/>
            <person name="Alikhan N.F."/>
            <person name="Baker D."/>
            <person name="Gharbi K."/>
            <person name="Hall N."/>
            <person name="Watson M."/>
            <person name="Adriaenssens E.M."/>
            <person name="Foster-Nyarko E."/>
            <person name="Jarju S."/>
            <person name="Secka A."/>
            <person name="Antonio M."/>
            <person name="Oren A."/>
            <person name="Chaudhuri R.R."/>
            <person name="La Ragione R."/>
            <person name="Hildebrand F."/>
            <person name="Pallen M.J."/>
        </authorList>
    </citation>
    <scope>NUCLEOTIDE SEQUENCE</scope>
    <source>
        <strain evidence="3">ChiBcec15-4380</strain>
    </source>
</reference>
<evidence type="ECO:0000259" key="1">
    <source>
        <dbReference type="Pfam" id="PF04685"/>
    </source>
</evidence>
<gene>
    <name evidence="3" type="ORF">IAA53_02880</name>
</gene>
<dbReference type="GO" id="GO:0008422">
    <property type="term" value="F:beta-glucosidase activity"/>
    <property type="evidence" value="ECO:0007669"/>
    <property type="project" value="TreeGrafter"/>
</dbReference>
<reference evidence="3" key="1">
    <citation type="submission" date="2020-10" db="EMBL/GenBank/DDBJ databases">
        <authorList>
            <person name="Gilroy R."/>
        </authorList>
    </citation>
    <scope>NUCLEOTIDE SEQUENCE</scope>
    <source>
        <strain evidence="3">ChiBcec15-4380</strain>
    </source>
</reference>
<protein>
    <recommendedName>
        <fullName evidence="5">Glycosyl-hydrolase family 116 catalytic region domain-containing protein</fullName>
    </recommendedName>
</protein>
<dbReference type="Proteomes" id="UP000824239">
    <property type="component" value="Unassembled WGS sequence"/>
</dbReference>
<feature type="non-terminal residue" evidence="3">
    <location>
        <position position="380"/>
    </location>
</feature>